<keyword evidence="4" id="KW-1185">Reference proteome</keyword>
<feature type="signal peptide" evidence="1">
    <location>
        <begin position="1"/>
        <end position="24"/>
    </location>
</feature>
<feature type="domain" description="Methyltransferase FkbM" evidence="2">
    <location>
        <begin position="435"/>
        <end position="537"/>
    </location>
</feature>
<evidence type="ECO:0000259" key="2">
    <source>
        <dbReference type="Pfam" id="PF05050"/>
    </source>
</evidence>
<organism evidence="3 4">
    <name type="scientific">Pelagomonas calceolata</name>
    <dbReference type="NCBI Taxonomy" id="35677"/>
    <lineage>
        <taxon>Eukaryota</taxon>
        <taxon>Sar</taxon>
        <taxon>Stramenopiles</taxon>
        <taxon>Ochrophyta</taxon>
        <taxon>Pelagophyceae</taxon>
        <taxon>Pelagomonadales</taxon>
        <taxon>Pelagomonadaceae</taxon>
        <taxon>Pelagomonas</taxon>
    </lineage>
</organism>
<name>A0A8J2X403_9STRA</name>
<dbReference type="OrthoDB" id="530233at2759"/>
<gene>
    <name evidence="3" type="ORF">PECAL_6P18300</name>
</gene>
<evidence type="ECO:0000313" key="4">
    <source>
        <dbReference type="Proteomes" id="UP000789595"/>
    </source>
</evidence>
<evidence type="ECO:0000256" key="1">
    <source>
        <dbReference type="SAM" id="SignalP"/>
    </source>
</evidence>
<dbReference type="Pfam" id="PF05050">
    <property type="entry name" value="Methyltransf_21"/>
    <property type="match status" value="1"/>
</dbReference>
<dbReference type="SUPFAM" id="SSF53335">
    <property type="entry name" value="S-adenosyl-L-methionine-dependent methyltransferases"/>
    <property type="match status" value="1"/>
</dbReference>
<dbReference type="Proteomes" id="UP000789595">
    <property type="component" value="Unassembled WGS sequence"/>
</dbReference>
<keyword evidence="1" id="KW-0732">Signal</keyword>
<dbReference type="InterPro" id="IPR029063">
    <property type="entry name" value="SAM-dependent_MTases_sf"/>
</dbReference>
<dbReference type="EMBL" id="CAKKNE010000006">
    <property type="protein sequence ID" value="CAH0380188.1"/>
    <property type="molecule type" value="Genomic_DNA"/>
</dbReference>
<reference evidence="3" key="1">
    <citation type="submission" date="2021-11" db="EMBL/GenBank/DDBJ databases">
        <authorList>
            <consortium name="Genoscope - CEA"/>
            <person name="William W."/>
        </authorList>
    </citation>
    <scope>NUCLEOTIDE SEQUENCE</scope>
</reference>
<dbReference type="Gene3D" id="3.40.50.150">
    <property type="entry name" value="Vaccinia Virus protein VP39"/>
    <property type="match status" value="1"/>
</dbReference>
<proteinExistence type="predicted"/>
<protein>
    <recommendedName>
        <fullName evidence="2">Methyltransferase FkbM domain-containing protein</fullName>
    </recommendedName>
</protein>
<dbReference type="InterPro" id="IPR006342">
    <property type="entry name" value="FkbM_mtfrase"/>
</dbReference>
<dbReference type="AlphaFoldDB" id="A0A8J2X403"/>
<comment type="caution">
    <text evidence="3">The sequence shown here is derived from an EMBL/GenBank/DDBJ whole genome shotgun (WGS) entry which is preliminary data.</text>
</comment>
<evidence type="ECO:0000313" key="3">
    <source>
        <dbReference type="EMBL" id="CAH0380188.1"/>
    </source>
</evidence>
<feature type="chain" id="PRO_5035231625" description="Methyltransferase FkbM domain-containing protein" evidence="1">
    <location>
        <begin position="25"/>
        <end position="601"/>
    </location>
</feature>
<accession>A0A8J2X403</accession>
<sequence>MPQKSTRAPMRTLVFILLVSSSSALTLPFADAELQCDRGSLLDCARHALAEEPRLNASAQELVVVGLENLIARSPGAQIAELAGASEETRIRAAADAVGGFVCDGGRTLRRARARSEEVALAVARARGFATWTRADCHGVDDKNAGAALIDGITCELREAVDAAFSNLPLRAAIIIRGALPCTEEGYGGVWKDVLKLRRPTLDVAVAAADGGLAVLIRRAPRSSSPPPSPAAFDFDTFDQHRVELYGGPSVGTASGRRFVDADSIVAWSVDVYRDVVPSFACADSSLFTASLGISLEGNEDAWDKAALLGCPSRPWLSDALRAHHGRFRAVYVGANKGYGLASLLSALAPSLEVSPATWGVALRRLNARLACGWCRDCLEDEEAYDDDITDTIVVDLVEPLGANVGLLAGCLRDHSFVEKDEIWMKGPATVRLLQMALGRTRGSATFPSLAAGEEVGEVCSEGTCDARQFEGRFEKEPRFEEVRVETLDGIVEDKVDYLSLDVEGQDPLVLDGGMETVKNARLVEFEYHFRGAWAEETLKGRTEQFDSLNFDCYLQGAHGSLWRLTGGCFAEAYEVRRWANVVCVRRDEIAWRDALLKWAV</sequence>